<dbReference type="OrthoDB" id="7620369at2"/>
<evidence type="ECO:0000313" key="3">
    <source>
        <dbReference type="Proteomes" id="UP000237752"/>
    </source>
</evidence>
<dbReference type="AlphaFoldDB" id="A0A2T0ZYT3"/>
<keyword evidence="3" id="KW-1185">Reference proteome</keyword>
<evidence type="ECO:0000259" key="1">
    <source>
        <dbReference type="Pfam" id="PF24696"/>
    </source>
</evidence>
<name>A0A2T0ZYT3_9ACTN</name>
<dbReference type="Proteomes" id="UP000237752">
    <property type="component" value="Unassembled WGS sequence"/>
</dbReference>
<gene>
    <name evidence="2" type="ORF">CLV47_10956</name>
</gene>
<protein>
    <recommendedName>
        <fullName evidence="1">UGSC-like domain-containing protein</fullName>
    </recommendedName>
</protein>
<dbReference type="InterPro" id="IPR057767">
    <property type="entry name" value="UGSC-like_dom"/>
</dbReference>
<sequence length="72" mass="7828">MHDISDLEQRGLPGVMIATTGFVTAAQTQADALGFGTIARVFTPHPVQDRTDDEMREYADGVFDSVVEQLTS</sequence>
<comment type="caution">
    <text evidence="2">The sequence shown here is derived from an EMBL/GenBank/DDBJ whole genome shotgun (WGS) entry which is preliminary data.</text>
</comment>
<feature type="domain" description="UGSC-like" evidence="1">
    <location>
        <begin position="2"/>
        <end position="71"/>
    </location>
</feature>
<dbReference type="Pfam" id="PF24696">
    <property type="entry name" value="UGSC"/>
    <property type="match status" value="1"/>
</dbReference>
<accession>A0A2T0ZYT3</accession>
<organism evidence="2 3">
    <name type="scientific">Antricoccus suffuscus</name>
    <dbReference type="NCBI Taxonomy" id="1629062"/>
    <lineage>
        <taxon>Bacteria</taxon>
        <taxon>Bacillati</taxon>
        <taxon>Actinomycetota</taxon>
        <taxon>Actinomycetes</taxon>
        <taxon>Geodermatophilales</taxon>
        <taxon>Antricoccaceae</taxon>
        <taxon>Antricoccus</taxon>
    </lineage>
</organism>
<evidence type="ECO:0000313" key="2">
    <source>
        <dbReference type="EMBL" id="PRZ41509.1"/>
    </source>
</evidence>
<reference evidence="2 3" key="1">
    <citation type="submission" date="2018-03" db="EMBL/GenBank/DDBJ databases">
        <title>Genomic Encyclopedia of Archaeal and Bacterial Type Strains, Phase II (KMG-II): from individual species to whole genera.</title>
        <authorList>
            <person name="Goeker M."/>
        </authorList>
    </citation>
    <scope>NUCLEOTIDE SEQUENCE [LARGE SCALE GENOMIC DNA]</scope>
    <source>
        <strain evidence="2 3">DSM 100065</strain>
    </source>
</reference>
<dbReference type="EMBL" id="PVUE01000009">
    <property type="protein sequence ID" value="PRZ41509.1"/>
    <property type="molecule type" value="Genomic_DNA"/>
</dbReference>
<proteinExistence type="predicted"/>